<dbReference type="SMART" id="SM00728">
    <property type="entry name" value="ChW"/>
    <property type="match status" value="3"/>
</dbReference>
<name>A0A923HWF6_9FIRM</name>
<feature type="domain" description="BIG2" evidence="2">
    <location>
        <begin position="425"/>
        <end position="503"/>
    </location>
</feature>
<dbReference type="Proteomes" id="UP000616595">
    <property type="component" value="Unassembled WGS sequence"/>
</dbReference>
<reference evidence="3" key="1">
    <citation type="submission" date="2019-10" db="EMBL/GenBank/DDBJ databases">
        <authorList>
            <person name="Ross D.E."/>
            <person name="Gulliver D."/>
        </authorList>
    </citation>
    <scope>NUCLEOTIDE SEQUENCE</scope>
    <source>
        <strain evidence="3">DER-2019</strain>
    </source>
</reference>
<feature type="chain" id="PRO_5037264851" evidence="1">
    <location>
        <begin position="26"/>
        <end position="1256"/>
    </location>
</feature>
<dbReference type="InterPro" id="IPR032675">
    <property type="entry name" value="LRR_dom_sf"/>
</dbReference>
<dbReference type="Gene3D" id="2.60.40.1080">
    <property type="match status" value="2"/>
</dbReference>
<proteinExistence type="predicted"/>
<dbReference type="SUPFAM" id="SSF49373">
    <property type="entry name" value="Invasin/intimin cell-adhesion fragments"/>
    <property type="match status" value="2"/>
</dbReference>
<dbReference type="AlphaFoldDB" id="A0A923HWF6"/>
<keyword evidence="4" id="KW-1185">Reference proteome</keyword>
<evidence type="ECO:0000256" key="1">
    <source>
        <dbReference type="SAM" id="SignalP"/>
    </source>
</evidence>
<dbReference type="EMBL" id="WJBD01000005">
    <property type="protein sequence ID" value="MBC3887859.1"/>
    <property type="molecule type" value="Genomic_DNA"/>
</dbReference>
<dbReference type="InterPro" id="IPR026906">
    <property type="entry name" value="LRR_5"/>
</dbReference>
<dbReference type="InterPro" id="IPR003343">
    <property type="entry name" value="Big_2"/>
</dbReference>
<dbReference type="InterPro" id="IPR006637">
    <property type="entry name" value="ChW"/>
</dbReference>
<dbReference type="InterPro" id="IPR013783">
    <property type="entry name" value="Ig-like_fold"/>
</dbReference>
<dbReference type="SUPFAM" id="SSF52058">
    <property type="entry name" value="L domain-like"/>
    <property type="match status" value="1"/>
</dbReference>
<dbReference type="InterPro" id="IPR053139">
    <property type="entry name" value="Surface_bspA-like"/>
</dbReference>
<feature type="domain" description="BIG2" evidence="2">
    <location>
        <begin position="690"/>
        <end position="769"/>
    </location>
</feature>
<dbReference type="PANTHER" id="PTHR45661:SF3">
    <property type="entry name" value="IG-LIKE DOMAIN-CONTAINING PROTEIN"/>
    <property type="match status" value="1"/>
</dbReference>
<keyword evidence="1" id="KW-0732">Signal</keyword>
<dbReference type="SMART" id="SM00635">
    <property type="entry name" value="BID_2"/>
    <property type="match status" value="2"/>
</dbReference>
<dbReference type="Pfam" id="PF02368">
    <property type="entry name" value="Big_2"/>
    <property type="match status" value="2"/>
</dbReference>
<gene>
    <name evidence="3" type="ORF">GH810_06000</name>
</gene>
<dbReference type="Pfam" id="PF07538">
    <property type="entry name" value="ChW"/>
    <property type="match status" value="2"/>
</dbReference>
<dbReference type="InterPro" id="IPR008964">
    <property type="entry name" value="Invasin/intimin_cell_adhesion"/>
</dbReference>
<dbReference type="OrthoDB" id="1195357at2"/>
<organism evidence="3 4">
    <name type="scientific">Acetobacterium paludosum</name>
    <dbReference type="NCBI Taxonomy" id="52693"/>
    <lineage>
        <taxon>Bacteria</taxon>
        <taxon>Bacillati</taxon>
        <taxon>Bacillota</taxon>
        <taxon>Clostridia</taxon>
        <taxon>Eubacteriales</taxon>
        <taxon>Eubacteriaceae</taxon>
        <taxon>Acetobacterium</taxon>
    </lineage>
</organism>
<dbReference type="Gene3D" id="2.60.40.10">
    <property type="entry name" value="Immunoglobulins"/>
    <property type="match status" value="1"/>
</dbReference>
<evidence type="ECO:0000313" key="4">
    <source>
        <dbReference type="Proteomes" id="UP000616595"/>
    </source>
</evidence>
<evidence type="ECO:0000313" key="3">
    <source>
        <dbReference type="EMBL" id="MBC3887859.1"/>
    </source>
</evidence>
<dbReference type="Pfam" id="PF13306">
    <property type="entry name" value="LRR_5"/>
    <property type="match status" value="1"/>
</dbReference>
<reference evidence="3" key="2">
    <citation type="submission" date="2020-10" db="EMBL/GenBank/DDBJ databases">
        <title>Comparative genomics of the Acetobacterium genus.</title>
        <authorList>
            <person name="Marshall C."/>
            <person name="May H."/>
            <person name="Norman S."/>
        </authorList>
    </citation>
    <scope>NUCLEOTIDE SEQUENCE</scope>
    <source>
        <strain evidence="3">DER-2019</strain>
    </source>
</reference>
<protein>
    <submittedName>
        <fullName evidence="3">Leucine-rich repeat protein</fullName>
    </submittedName>
</protein>
<accession>A0A923HWF6</accession>
<dbReference type="PANTHER" id="PTHR45661">
    <property type="entry name" value="SURFACE ANTIGEN"/>
    <property type="match status" value="1"/>
</dbReference>
<feature type="signal peptide" evidence="1">
    <location>
        <begin position="1"/>
        <end position="25"/>
    </location>
</feature>
<comment type="caution">
    <text evidence="3">The sequence shown here is derived from an EMBL/GenBank/DDBJ whole genome shotgun (WGS) entry which is preliminary data.</text>
</comment>
<evidence type="ECO:0000259" key="2">
    <source>
        <dbReference type="SMART" id="SM00635"/>
    </source>
</evidence>
<sequence>MKNKWIYGCGLITLIFLCLPITAWAADNPVGVEYRGHIQDIGDYPRDGSWVDSPEIIGTVGQSKRIEGFEIKLTGTVPAGMELRYNVHVQNKGWLYDENDSTNWPKDGAYAGTRGESLRIEAVKIVLTDRDGKAVPGYSVQYRGHVQNVVDLPADKTQWLADGKQLGTVGSSQRLEALLVQVVKMAVEPPAPVSVVYDKAGTFGPATGNETITGDATIAADGVVLQNLTIAENLTISEAVGSGTVTLNNVTVKGDTFVRGGGVNSIKINGGKYSRIVLEKTASGAVRIVAIGVDELPVIISEAAAGETIILEGAFASVTVDAPNMNVTTEGNTTTIGKLTVGTGAGGTTLNLATGTSVTDLVLAGKAAVKGQGNVAKAEVKADGVVFEKKPGSYSVEPEVVVPPVFPSDGGGGGYIPPSPPPTVAVTGVSLPAMQETTVGVNATLTATVTPSNATNKAVTYSSDNSTVVEVTAAGAVTANSIGTAVITVTTVDGGWTDKSQVTVRPLLILLARQRLAGTNDNYLYLKLVGDNLDSNTQYIFDAGTTGLSLGTATENATNGCTIALTGVAKPGTLTLRATNLACGTDSNMLTMEIPEPTASLVSTGVEATTANFSFTAQSGASAVTMQQKLASAGDNAWAPAQLVAPLNAQATAATVTGLTSGESYDFRLLVVDGTTPGASNVVHLTTRVPVTAVTLSQTDPLQLKFGETVTLTATVAPANATDQTVSWISSNPAVLRSDGSGKFTAIGAGNASIGVGTAQAGVPLDTCEVNVTVPTPIRAEAITAVAEPFAGRTPAASFAVMLPNNATREYSGAVAWTETGTTMPVTTFDGSKAYTATMTLTADPGYQFAAGTTFSVAGADSVATAIGDYGLTATVTANFAVKNRYKIDVDGVITAYSGPGGELVVPGTIDGTTVIGIKSEAFSSNDSLTKVTLPDTIKNFSENCFMSCTKLQTINIPKALTSIPLDCFNSCYNLETVTIPTEASVQTIGVNAFNFTKLKTIALSVTVISIGNYAFRGCNQLTTVTFTANSQLKTIGKDAFAGTGLTTLSLPKSLTSLGKEAFNQCVHLTTLNFESGSQLSTISEKAFCECSTLTALELPKSVMAIGNEAFARSPVLATLSFESGSLLSTIGDNAFGGCALTELNLPATVTAIGEGAFGVNKLTKLTLNNPVGTTLTIGSDAFMGNHEGPSQNPITEITLPTNVSIPDSTITGYATMGLYGVGFKNFYNSTEAGGNNSDGGIFVYNTEIGNWSKTN</sequence>
<dbReference type="Gene3D" id="3.80.10.10">
    <property type="entry name" value="Ribonuclease Inhibitor"/>
    <property type="match status" value="3"/>
</dbReference>